<dbReference type="AlphaFoldDB" id="A0A1B9AG51"/>
<keyword evidence="2" id="KW-0813">Transport</keyword>
<evidence type="ECO:0000256" key="2">
    <source>
        <dbReference type="ARBA" id="ARBA00022448"/>
    </source>
</evidence>
<feature type="transmembrane region" description="Helical" evidence="7">
    <location>
        <begin position="139"/>
        <end position="161"/>
    </location>
</feature>
<feature type="transmembrane region" description="Helical" evidence="7">
    <location>
        <begin position="362"/>
        <end position="381"/>
    </location>
</feature>
<evidence type="ECO:0000256" key="6">
    <source>
        <dbReference type="ARBA" id="ARBA00023136"/>
    </source>
</evidence>
<evidence type="ECO:0000256" key="5">
    <source>
        <dbReference type="ARBA" id="ARBA00022989"/>
    </source>
</evidence>
<feature type="transmembrane region" description="Helical" evidence="7">
    <location>
        <begin position="74"/>
        <end position="93"/>
    </location>
</feature>
<keyword evidence="10" id="KW-1185">Reference proteome</keyword>
<accession>A0A1B9AG51</accession>
<feature type="transmembrane region" description="Helical" evidence="7">
    <location>
        <begin position="328"/>
        <end position="350"/>
    </location>
</feature>
<dbReference type="PANTHER" id="PTHR23517">
    <property type="entry name" value="RESISTANCE PROTEIN MDTM, PUTATIVE-RELATED-RELATED"/>
    <property type="match status" value="1"/>
</dbReference>
<reference evidence="10" key="1">
    <citation type="submission" date="2016-05" db="EMBL/GenBank/DDBJ databases">
        <authorList>
            <person name="Liu B."/>
            <person name="Wang J."/>
            <person name="Zhu Y."/>
            <person name="Liu G."/>
            <person name="Chen Q."/>
            <person name="Chen Z."/>
            <person name="Lan J."/>
            <person name="Che J."/>
            <person name="Ge C."/>
            <person name="Shi H."/>
            <person name="Pan Z."/>
            <person name="Liu X."/>
        </authorList>
    </citation>
    <scope>NUCLEOTIDE SEQUENCE [LARGE SCALE GENOMIC DNA]</scope>
    <source>
        <strain evidence="10">FJAT-27215</strain>
    </source>
</reference>
<evidence type="ECO:0000256" key="7">
    <source>
        <dbReference type="SAM" id="Phobius"/>
    </source>
</evidence>
<evidence type="ECO:0000313" key="9">
    <source>
        <dbReference type="EMBL" id="OCA82809.1"/>
    </source>
</evidence>
<feature type="transmembrane region" description="Helical" evidence="7">
    <location>
        <begin position="387"/>
        <end position="409"/>
    </location>
</feature>
<feature type="transmembrane region" description="Helical" evidence="7">
    <location>
        <begin position="12"/>
        <end position="36"/>
    </location>
</feature>
<dbReference type="EMBL" id="MAYT01000029">
    <property type="protein sequence ID" value="OCA82809.1"/>
    <property type="molecule type" value="Genomic_DNA"/>
</dbReference>
<dbReference type="InterPro" id="IPR050171">
    <property type="entry name" value="MFS_Transporters"/>
</dbReference>
<dbReference type="GO" id="GO:0005886">
    <property type="term" value="C:plasma membrane"/>
    <property type="evidence" value="ECO:0007669"/>
    <property type="project" value="UniProtKB-SubCell"/>
</dbReference>
<sequence>MKIREWDHSLKVRLIGESIMNITFWMFFPFLAIYFAEEFGKGKAGLLLILSQVFSVIANLIGGYCADRFGRKRMMVLSSFGQGLSFLLFAFANSPWYESALIGFFAFTVASVFGALYWPASQAMVADVVEEKDRSDVFAVFYTSINIAVVIGPILGGIFFFTYRFELMLFAAFTCFLLSFILFKWTDETVPENASLTNLASKNWIGVIVEQIKDYHIIVKDKIFMIFIIAGILSSQTFMQLDLLIPVYTKEAIDVQTIFSLGDWIVSINGEKAFGILVSENGFLVALFTVLVSKWVTRFHEKNVFAISSILYAVSMWMFGLTDWFWGFVLAMIVFTLGELLIVGLQQSFISVLAPEHMRGQYFAAASLRYTVGRMIAPVAIPLTIWIGYFWTFSVIAILSLASAAFYYYMFILYRQQKDNTPAQ</sequence>
<dbReference type="InterPro" id="IPR020846">
    <property type="entry name" value="MFS_dom"/>
</dbReference>
<feature type="transmembrane region" description="Helical" evidence="7">
    <location>
        <begin position="99"/>
        <end position="118"/>
    </location>
</feature>
<dbReference type="SUPFAM" id="SSF103473">
    <property type="entry name" value="MFS general substrate transporter"/>
    <property type="match status" value="1"/>
</dbReference>
<dbReference type="InterPro" id="IPR036259">
    <property type="entry name" value="MFS_trans_sf"/>
</dbReference>
<organism evidence="9 10">
    <name type="scientific">Pseudobacillus wudalianchiensis</name>
    <dbReference type="NCBI Taxonomy" id="1743143"/>
    <lineage>
        <taxon>Bacteria</taxon>
        <taxon>Bacillati</taxon>
        <taxon>Bacillota</taxon>
        <taxon>Bacilli</taxon>
        <taxon>Bacillales</taxon>
        <taxon>Bacillaceae</taxon>
        <taxon>Pseudobacillus</taxon>
    </lineage>
</organism>
<proteinExistence type="predicted"/>
<dbReference type="CDD" id="cd17329">
    <property type="entry name" value="MFS_MdtH_MDR_like"/>
    <property type="match status" value="1"/>
</dbReference>
<evidence type="ECO:0000256" key="1">
    <source>
        <dbReference type="ARBA" id="ARBA00004651"/>
    </source>
</evidence>
<evidence type="ECO:0000259" key="8">
    <source>
        <dbReference type="PROSITE" id="PS50850"/>
    </source>
</evidence>
<comment type="caution">
    <text evidence="9">The sequence shown here is derived from an EMBL/GenBank/DDBJ whole genome shotgun (WGS) entry which is preliminary data.</text>
</comment>
<protein>
    <submittedName>
        <fullName evidence="9">MFS transporter</fullName>
    </submittedName>
</protein>
<evidence type="ECO:0000256" key="4">
    <source>
        <dbReference type="ARBA" id="ARBA00022692"/>
    </source>
</evidence>
<feature type="transmembrane region" description="Helical" evidence="7">
    <location>
        <begin position="42"/>
        <end position="62"/>
    </location>
</feature>
<keyword evidence="3" id="KW-1003">Cell membrane</keyword>
<gene>
    <name evidence="9" type="ORF">A8F95_13795</name>
</gene>
<feature type="transmembrane region" description="Helical" evidence="7">
    <location>
        <begin position="304"/>
        <end position="322"/>
    </location>
</feature>
<dbReference type="PROSITE" id="PS50850">
    <property type="entry name" value="MFS"/>
    <property type="match status" value="1"/>
</dbReference>
<dbReference type="InterPro" id="IPR011701">
    <property type="entry name" value="MFS"/>
</dbReference>
<feature type="transmembrane region" description="Helical" evidence="7">
    <location>
        <begin position="223"/>
        <end position="241"/>
    </location>
</feature>
<feature type="transmembrane region" description="Helical" evidence="7">
    <location>
        <begin position="273"/>
        <end position="292"/>
    </location>
</feature>
<dbReference type="PANTHER" id="PTHR23517:SF3">
    <property type="entry name" value="INTEGRAL MEMBRANE TRANSPORT PROTEIN"/>
    <property type="match status" value="1"/>
</dbReference>
<dbReference type="PROSITE" id="PS00216">
    <property type="entry name" value="SUGAR_TRANSPORT_1"/>
    <property type="match status" value="1"/>
</dbReference>
<feature type="domain" description="Major facilitator superfamily (MFS) profile" evidence="8">
    <location>
        <begin position="1"/>
        <end position="415"/>
    </location>
</feature>
<dbReference type="Proteomes" id="UP000092578">
    <property type="component" value="Unassembled WGS sequence"/>
</dbReference>
<keyword evidence="5 7" id="KW-1133">Transmembrane helix</keyword>
<evidence type="ECO:0000313" key="10">
    <source>
        <dbReference type="Proteomes" id="UP000092578"/>
    </source>
</evidence>
<comment type="subcellular location">
    <subcellularLocation>
        <location evidence="1">Cell membrane</location>
        <topology evidence="1">Multi-pass membrane protein</topology>
    </subcellularLocation>
</comment>
<dbReference type="RefSeq" id="WP_065411682.1">
    <property type="nucleotide sequence ID" value="NZ_MAYT01000029.1"/>
</dbReference>
<dbReference type="GO" id="GO:0022857">
    <property type="term" value="F:transmembrane transporter activity"/>
    <property type="evidence" value="ECO:0007669"/>
    <property type="project" value="InterPro"/>
</dbReference>
<keyword evidence="6 7" id="KW-0472">Membrane</keyword>
<keyword evidence="4 7" id="KW-0812">Transmembrane</keyword>
<feature type="transmembrane region" description="Helical" evidence="7">
    <location>
        <begin position="167"/>
        <end position="185"/>
    </location>
</feature>
<dbReference type="InterPro" id="IPR005829">
    <property type="entry name" value="Sugar_transporter_CS"/>
</dbReference>
<dbReference type="Gene3D" id="1.20.1250.20">
    <property type="entry name" value="MFS general substrate transporter like domains"/>
    <property type="match status" value="2"/>
</dbReference>
<dbReference type="Pfam" id="PF07690">
    <property type="entry name" value="MFS_1"/>
    <property type="match status" value="2"/>
</dbReference>
<evidence type="ECO:0000256" key="3">
    <source>
        <dbReference type="ARBA" id="ARBA00022475"/>
    </source>
</evidence>
<name>A0A1B9AG51_9BACI</name>